<feature type="domain" description="ORC6 first cyclin-like" evidence="11">
    <location>
        <begin position="6"/>
        <end position="95"/>
    </location>
</feature>
<evidence type="ECO:0000313" key="13">
    <source>
        <dbReference type="Proteomes" id="UP000515163"/>
    </source>
</evidence>
<dbReference type="GO" id="GO:0005664">
    <property type="term" value="C:nuclear origin of replication recognition complex"/>
    <property type="evidence" value="ECO:0007669"/>
    <property type="project" value="InterPro"/>
</dbReference>
<evidence type="ECO:0000256" key="3">
    <source>
        <dbReference type="ARBA" id="ARBA00022499"/>
    </source>
</evidence>
<organism evidence="13 14">
    <name type="scientific">Actinia tenebrosa</name>
    <name type="common">Australian red waratah sea anemone</name>
    <dbReference type="NCBI Taxonomy" id="6105"/>
    <lineage>
        <taxon>Eukaryota</taxon>
        <taxon>Metazoa</taxon>
        <taxon>Cnidaria</taxon>
        <taxon>Anthozoa</taxon>
        <taxon>Hexacorallia</taxon>
        <taxon>Actiniaria</taxon>
        <taxon>Actiniidae</taxon>
        <taxon>Actinia</taxon>
    </lineage>
</organism>
<comment type="subcellular location">
    <subcellularLocation>
        <location evidence="1">Nucleus</location>
    </subcellularLocation>
</comment>
<dbReference type="InterPro" id="IPR020529">
    <property type="entry name" value="ORC6_met/pln"/>
</dbReference>
<gene>
    <name evidence="14" type="primary">LOC116305385</name>
</gene>
<dbReference type="PANTHER" id="PTHR13394:SF0">
    <property type="entry name" value="ORIGIN RECOGNITION COMPLEX SUBUNIT 6"/>
    <property type="match status" value="1"/>
</dbReference>
<dbReference type="Pfam" id="PF05460">
    <property type="entry name" value="ORC6"/>
    <property type="match status" value="1"/>
</dbReference>
<evidence type="ECO:0000256" key="5">
    <source>
        <dbReference type="ARBA" id="ARBA00022705"/>
    </source>
</evidence>
<dbReference type="AlphaFoldDB" id="A0A6P8IVW9"/>
<keyword evidence="5" id="KW-0235">DNA replication</keyword>
<keyword evidence="7" id="KW-0238">DNA-binding</keyword>
<comment type="subunit">
    <text evidence="9">Component of ORC, a complex composed of at least 6 subunits: ORC1, ORC2, ORC3, ORC4, ORC5 and ORC6. ORC is regulated in a cell-cycle dependent manner. It is sequentially assembled at the exit from anaphase of mitosis and disassembled as cells enter S phase. Interacts with DBF4.</text>
</comment>
<dbReference type="Gene3D" id="1.10.472.10">
    <property type="entry name" value="Cyclin-like"/>
    <property type="match status" value="1"/>
</dbReference>
<keyword evidence="13" id="KW-1185">Reference proteome</keyword>
<evidence type="ECO:0000313" key="14">
    <source>
        <dbReference type="RefSeq" id="XP_031571147.1"/>
    </source>
</evidence>
<dbReference type="PANTHER" id="PTHR13394">
    <property type="entry name" value="ORIGIN RECOGNITION COMPLEX SUBUNIT 6"/>
    <property type="match status" value="1"/>
</dbReference>
<dbReference type="RefSeq" id="XP_031571147.1">
    <property type="nucleotide sequence ID" value="XM_031715287.1"/>
</dbReference>
<dbReference type="FunCoup" id="A0A6P8IVW9">
    <property type="interactions" value="1237"/>
</dbReference>
<dbReference type="InterPro" id="IPR008721">
    <property type="entry name" value="ORC6_cyclin_first"/>
</dbReference>
<keyword evidence="8" id="KW-0539">Nucleus</keyword>
<reference evidence="14" key="1">
    <citation type="submission" date="2025-08" db="UniProtKB">
        <authorList>
            <consortium name="RefSeq"/>
        </authorList>
    </citation>
    <scope>IDENTIFICATION</scope>
    <source>
        <tissue evidence="14">Tentacle</tissue>
    </source>
</reference>
<dbReference type="GO" id="GO:0003677">
    <property type="term" value="F:DNA binding"/>
    <property type="evidence" value="ECO:0007669"/>
    <property type="project" value="UniProtKB-KW"/>
</dbReference>
<dbReference type="KEGG" id="aten:116305385"/>
<accession>A0A6P8IVW9</accession>
<evidence type="ECO:0000256" key="8">
    <source>
        <dbReference type="ARBA" id="ARBA00023242"/>
    </source>
</evidence>
<evidence type="ECO:0000256" key="2">
    <source>
        <dbReference type="ARBA" id="ARBA00010840"/>
    </source>
</evidence>
<evidence type="ECO:0000256" key="6">
    <source>
        <dbReference type="ARBA" id="ARBA00022843"/>
    </source>
</evidence>
<protein>
    <recommendedName>
        <fullName evidence="10">Origin recognition complex subunit 6</fullName>
    </recommendedName>
</protein>
<dbReference type="OrthoDB" id="5552484at2759"/>
<evidence type="ECO:0000256" key="9">
    <source>
        <dbReference type="ARBA" id="ARBA00062917"/>
    </source>
</evidence>
<dbReference type="GO" id="GO:0006270">
    <property type="term" value="P:DNA replication initiation"/>
    <property type="evidence" value="ECO:0007669"/>
    <property type="project" value="TreeGrafter"/>
</dbReference>
<comment type="similarity">
    <text evidence="2">Belongs to the ORC6 family.</text>
</comment>
<keyword evidence="4" id="KW-0597">Phosphoprotein</keyword>
<dbReference type="InParanoid" id="A0A6P8IVW9"/>
<dbReference type="Proteomes" id="UP000515163">
    <property type="component" value="Unplaced"/>
</dbReference>
<keyword evidence="6" id="KW-0832">Ubl conjugation</keyword>
<keyword evidence="3" id="KW-1017">Isopeptide bond</keyword>
<sequence>MESKALSDLARKMGIDSPQVVKKAAEYSRLVSVQGSSLTRSLGLSGSAKSVICLELATSSCNNPVDKKTILRLSGMPTKKAYHHAYKTLECLLGREKSYTVHDLAVQFGVLEAAKLAESVFQSYQEQFSNQMEVDFSKPIFPAAALFAVCRMQKIRVDKTKLLDLLGVKKSQFDKLTQDMQKISSERLSESHE</sequence>
<evidence type="ECO:0000259" key="12">
    <source>
        <dbReference type="Pfam" id="PF21913"/>
    </source>
</evidence>
<dbReference type="CDD" id="cd11583">
    <property type="entry name" value="Orc6_mid"/>
    <property type="match status" value="1"/>
</dbReference>
<evidence type="ECO:0000256" key="10">
    <source>
        <dbReference type="ARBA" id="ARBA00069654"/>
    </source>
</evidence>
<evidence type="ECO:0000256" key="7">
    <source>
        <dbReference type="ARBA" id="ARBA00023125"/>
    </source>
</evidence>
<dbReference type="GeneID" id="116305385"/>
<dbReference type="FunFam" id="1.10.472.10:FF:000054">
    <property type="entry name" value="origin recognition complex subunit 6"/>
    <property type="match status" value="1"/>
</dbReference>
<evidence type="ECO:0000256" key="4">
    <source>
        <dbReference type="ARBA" id="ARBA00022553"/>
    </source>
</evidence>
<dbReference type="Pfam" id="PF21913">
    <property type="entry name" value="ORC6_2nd"/>
    <property type="match status" value="1"/>
</dbReference>
<name>A0A6P8IVW9_ACTTE</name>
<feature type="domain" description="ORC6 second cyclin-like" evidence="12">
    <location>
        <begin position="100"/>
        <end position="183"/>
    </location>
</feature>
<proteinExistence type="inferred from homology"/>
<evidence type="ECO:0000259" key="11">
    <source>
        <dbReference type="Pfam" id="PF05460"/>
    </source>
</evidence>
<evidence type="ECO:0000256" key="1">
    <source>
        <dbReference type="ARBA" id="ARBA00004123"/>
    </source>
</evidence>
<dbReference type="InterPro" id="IPR054113">
    <property type="entry name" value="ORC6_cyclin-like_2nd"/>
</dbReference>